<dbReference type="EMBL" id="JBHTLX010000006">
    <property type="protein sequence ID" value="MFD1247138.1"/>
    <property type="molecule type" value="Genomic_DNA"/>
</dbReference>
<evidence type="ECO:0000313" key="5">
    <source>
        <dbReference type="Proteomes" id="UP001597229"/>
    </source>
</evidence>
<keyword evidence="5" id="KW-1185">Reference proteome</keyword>
<accession>A0ABW3VZ00</accession>
<dbReference type="RefSeq" id="WP_367920554.1">
    <property type="nucleotide sequence ID" value="NZ_BAABAC010000033.1"/>
</dbReference>
<keyword evidence="2" id="KW-0732">Signal</keyword>
<evidence type="ECO:0000259" key="3">
    <source>
        <dbReference type="Pfam" id="PF13539"/>
    </source>
</evidence>
<dbReference type="InterPro" id="IPR039561">
    <property type="entry name" value="Peptidase_M15C"/>
</dbReference>
<protein>
    <submittedName>
        <fullName evidence="4">M15 family metallopeptidase</fullName>
        <ecNumber evidence="4">3.4.-.-</ecNumber>
    </submittedName>
</protein>
<name>A0ABW3VZ00_9ACTN</name>
<dbReference type="Gene3D" id="3.30.1380.10">
    <property type="match status" value="1"/>
</dbReference>
<proteinExistence type="predicted"/>
<dbReference type="Proteomes" id="UP001597229">
    <property type="component" value="Unassembled WGS sequence"/>
</dbReference>
<feature type="signal peptide" evidence="2">
    <location>
        <begin position="1"/>
        <end position="35"/>
    </location>
</feature>
<feature type="region of interest" description="Disordered" evidence="1">
    <location>
        <begin position="40"/>
        <end position="77"/>
    </location>
</feature>
<comment type="caution">
    <text evidence="4">The sequence shown here is derived from an EMBL/GenBank/DDBJ whole genome shotgun (WGS) entry which is preliminary data.</text>
</comment>
<organism evidence="4 5">
    <name type="scientific">Nocardioides ginsengisoli</name>
    <dbReference type="NCBI Taxonomy" id="363868"/>
    <lineage>
        <taxon>Bacteria</taxon>
        <taxon>Bacillati</taxon>
        <taxon>Actinomycetota</taxon>
        <taxon>Actinomycetes</taxon>
        <taxon>Propionibacteriales</taxon>
        <taxon>Nocardioidaceae</taxon>
        <taxon>Nocardioides</taxon>
    </lineage>
</organism>
<evidence type="ECO:0000256" key="2">
    <source>
        <dbReference type="SAM" id="SignalP"/>
    </source>
</evidence>
<dbReference type="EC" id="3.4.-.-" evidence="4"/>
<sequence>MGLARGHTRTRRGRTTTLTAALSGLSALTVALALAGCGSTEKGTPAKPGDPSKAAASTSATAENVADPAHAVAPPGPFDGKQYGDDLLVVSQDTISDADVARITGVTIGKGKSERKGVAAYTRLSYGQFSVENKLYNIVAVDPAAYRRFNGNDAARFQAEWDRVAGGEIAIPKAREKELVPDKSGYLEVNDQKIHIGALSPGGVDGIDAVVNTKWGHTLGLPDKNAVLINTGISSPQAVRKKIEKLVGKSTYSISNLDIVQQEGLDLGTFQNVVLVGAFRDAVGTYRYTPLGGGRIAPDPAWVKSHIVTEVVPILGAVTCNKYMMPQLKAALAEVVKRGLADQIQRGQYGGCFVPRFIAGSTQLSNHSFGLALDLNVPGNQRGTVGQMNREIVSIFKLWGFAWGGDWAYTDPMHFELRQIVSPG</sequence>
<feature type="chain" id="PRO_5046165268" evidence="2">
    <location>
        <begin position="36"/>
        <end position="424"/>
    </location>
</feature>
<dbReference type="SUPFAM" id="SSF55166">
    <property type="entry name" value="Hedgehog/DD-peptidase"/>
    <property type="match status" value="1"/>
</dbReference>
<gene>
    <name evidence="4" type="ORF">ACFQ3F_05005</name>
</gene>
<dbReference type="Pfam" id="PF13539">
    <property type="entry name" value="Peptidase_M15_4"/>
    <property type="match status" value="1"/>
</dbReference>
<feature type="domain" description="Peptidase M15C" evidence="3">
    <location>
        <begin position="360"/>
        <end position="417"/>
    </location>
</feature>
<dbReference type="GO" id="GO:0016787">
    <property type="term" value="F:hydrolase activity"/>
    <property type="evidence" value="ECO:0007669"/>
    <property type="project" value="UniProtKB-KW"/>
</dbReference>
<evidence type="ECO:0000256" key="1">
    <source>
        <dbReference type="SAM" id="MobiDB-lite"/>
    </source>
</evidence>
<evidence type="ECO:0000313" key="4">
    <source>
        <dbReference type="EMBL" id="MFD1247138.1"/>
    </source>
</evidence>
<keyword evidence="4" id="KW-0378">Hydrolase</keyword>
<dbReference type="InterPro" id="IPR009045">
    <property type="entry name" value="Zn_M74/Hedgehog-like"/>
</dbReference>
<reference evidence="5" key="1">
    <citation type="journal article" date="2019" name="Int. J. Syst. Evol. Microbiol.">
        <title>The Global Catalogue of Microorganisms (GCM) 10K type strain sequencing project: providing services to taxonomists for standard genome sequencing and annotation.</title>
        <authorList>
            <consortium name="The Broad Institute Genomics Platform"/>
            <consortium name="The Broad Institute Genome Sequencing Center for Infectious Disease"/>
            <person name="Wu L."/>
            <person name="Ma J."/>
        </authorList>
    </citation>
    <scope>NUCLEOTIDE SEQUENCE [LARGE SCALE GENOMIC DNA]</scope>
    <source>
        <strain evidence="5">CCUG 52478</strain>
    </source>
</reference>